<proteinExistence type="predicted"/>
<accession>A0A0F9RSN5</accession>
<dbReference type="EMBL" id="LAZR01002598">
    <property type="protein sequence ID" value="KKN28001.1"/>
    <property type="molecule type" value="Genomic_DNA"/>
</dbReference>
<feature type="domain" description="CBS" evidence="2">
    <location>
        <begin position="7"/>
        <end position="63"/>
    </location>
</feature>
<organism evidence="3">
    <name type="scientific">marine sediment metagenome</name>
    <dbReference type="NCBI Taxonomy" id="412755"/>
    <lineage>
        <taxon>unclassified sequences</taxon>
        <taxon>metagenomes</taxon>
        <taxon>ecological metagenomes</taxon>
    </lineage>
</organism>
<feature type="domain" description="CBS" evidence="2">
    <location>
        <begin position="72"/>
        <end position="127"/>
    </location>
</feature>
<evidence type="ECO:0000313" key="3">
    <source>
        <dbReference type="EMBL" id="KKN28001.1"/>
    </source>
</evidence>
<dbReference type="InterPro" id="IPR046342">
    <property type="entry name" value="CBS_dom_sf"/>
</dbReference>
<dbReference type="Gene3D" id="3.10.580.10">
    <property type="entry name" value="CBS-domain"/>
    <property type="match status" value="1"/>
</dbReference>
<comment type="caution">
    <text evidence="3">The sequence shown here is derived from an EMBL/GenBank/DDBJ whole genome shotgun (WGS) entry which is preliminary data.</text>
</comment>
<dbReference type="SMART" id="SM00116">
    <property type="entry name" value="CBS"/>
    <property type="match status" value="2"/>
</dbReference>
<gene>
    <name evidence="3" type="ORF">LCGC14_0858810</name>
</gene>
<evidence type="ECO:0000259" key="2">
    <source>
        <dbReference type="PROSITE" id="PS51371"/>
    </source>
</evidence>
<dbReference type="AlphaFoldDB" id="A0A0F9RSN5"/>
<dbReference type="PANTHER" id="PTHR48108">
    <property type="entry name" value="CBS DOMAIN-CONTAINING PROTEIN CBSX2, CHLOROPLASTIC"/>
    <property type="match status" value="1"/>
</dbReference>
<dbReference type="SUPFAM" id="SSF54631">
    <property type="entry name" value="CBS-domain pair"/>
    <property type="match status" value="1"/>
</dbReference>
<evidence type="ECO:0000256" key="1">
    <source>
        <dbReference type="ARBA" id="ARBA00022737"/>
    </source>
</evidence>
<protein>
    <recommendedName>
        <fullName evidence="2">CBS domain-containing protein</fullName>
    </recommendedName>
</protein>
<reference evidence="3" key="1">
    <citation type="journal article" date="2015" name="Nature">
        <title>Complex archaea that bridge the gap between prokaryotes and eukaryotes.</title>
        <authorList>
            <person name="Spang A."/>
            <person name="Saw J.H."/>
            <person name="Jorgensen S.L."/>
            <person name="Zaremba-Niedzwiedzka K."/>
            <person name="Martijn J."/>
            <person name="Lind A.E."/>
            <person name="van Eijk R."/>
            <person name="Schleper C."/>
            <person name="Guy L."/>
            <person name="Ettema T.J."/>
        </authorList>
    </citation>
    <scope>NUCLEOTIDE SEQUENCE</scope>
</reference>
<dbReference type="Pfam" id="PF00571">
    <property type="entry name" value="CBS"/>
    <property type="match status" value="2"/>
</dbReference>
<dbReference type="PANTHER" id="PTHR48108:SF34">
    <property type="entry name" value="CBS DOMAIN-CONTAINING PROTEIN YHCV"/>
    <property type="match status" value="1"/>
</dbReference>
<dbReference type="CDD" id="cd04622">
    <property type="entry name" value="CBS_pair_HRP1_like"/>
    <property type="match status" value="1"/>
</dbReference>
<sequence length="142" mass="15751">MNVKEVMTKDLITLEPDASILDAAQLMKKFNVGTILITQNDKLTGILTDRDIVLRLIAENIDCQDAKLKDFMSQSPVSVSSNEDIQFVADMMAEHQIKRLPIIENNKLVGIVTLGDLSMVAPEQAQEVLEQCSKPLRKDIAA</sequence>
<dbReference type="PROSITE" id="PS51371">
    <property type="entry name" value="CBS"/>
    <property type="match status" value="2"/>
</dbReference>
<keyword evidence="1" id="KW-0677">Repeat</keyword>
<name>A0A0F9RSN5_9ZZZZ</name>
<dbReference type="InterPro" id="IPR000644">
    <property type="entry name" value="CBS_dom"/>
</dbReference>
<dbReference type="InterPro" id="IPR051462">
    <property type="entry name" value="CBS_domain-containing"/>
</dbReference>